<dbReference type="Pfam" id="PF26107">
    <property type="entry name" value="BrxR_CTD"/>
    <property type="match status" value="1"/>
</dbReference>
<evidence type="ECO:0000259" key="2">
    <source>
        <dbReference type="Pfam" id="PF26107"/>
    </source>
</evidence>
<feature type="domain" description="WYL" evidence="1">
    <location>
        <begin position="119"/>
        <end position="184"/>
    </location>
</feature>
<reference evidence="4" key="1">
    <citation type="submission" date="2021-04" db="EMBL/GenBank/DDBJ databases">
        <title>Genomics, taxonomy and metabolism of representatives of sulfur bacteria of the genus Thiothrix: Thiothrix fructosivorans QT, Thiothrix unzii A1T and three new species, Thiothrix subterranea sp. nov., Thiothrix litoralis sp. nov. and 'Candidatus Thiothrix anitrata' sp. nov.</title>
        <authorList>
            <person name="Ravin N.V."/>
            <person name="Smolyakov D."/>
            <person name="Rudenko T.S."/>
            <person name="Mardanov A.V."/>
            <person name="Beletsky A.V."/>
            <person name="Markov N.D."/>
            <person name="Fomenkov A.I."/>
            <person name="Roberts R.J."/>
            <person name="Karnachuk O.V."/>
            <person name="Novikov A."/>
            <person name="Grabovich M.Y."/>
        </authorList>
    </citation>
    <scope>NUCLEOTIDE SEQUENCE</scope>
    <source>
        <strain evidence="4">A1</strain>
    </source>
</reference>
<dbReference type="Pfam" id="PF26109">
    <property type="entry name" value="WHD_BrxR"/>
    <property type="match status" value="1"/>
</dbReference>
<dbReference type="PROSITE" id="PS52050">
    <property type="entry name" value="WYL"/>
    <property type="match status" value="1"/>
</dbReference>
<dbReference type="Proteomes" id="UP000672009">
    <property type="component" value="Chromosome"/>
</dbReference>
<dbReference type="KEGG" id="tun:J9260_14000"/>
<evidence type="ECO:0000259" key="1">
    <source>
        <dbReference type="Pfam" id="PF13280"/>
    </source>
</evidence>
<proteinExistence type="predicted"/>
<dbReference type="EMBL" id="CP072793">
    <property type="protein sequence ID" value="QTR52805.1"/>
    <property type="molecule type" value="Genomic_DNA"/>
</dbReference>
<dbReference type="InterPro" id="IPR059019">
    <property type="entry name" value="WHD_CapW"/>
</dbReference>
<sequence length="271" mass="32390">MNRDTYRRFVYIETCLYWGAGITAKKLGETFEIARQNAQASISAYRELHPSNMHYNPSLKRHEASTTFEPHYISDKPELYLNYLRGNYLTSRFWKDEDWSELSIHDVDTLFRPHLHTDITRTVVSAIQKQQVLHLYYHAKRQTHYLTIAPNQLVYASRRYHIRAYHYEANKFIDLVLSRILEASVSEEDDWVSSAEDNEWNTYVDLHFKPNSDLPEQLRNTLLVDFHLEQNIYTITVRKALQAYVLREMERLDWQHKIPLWFPVQNHSPSE</sequence>
<organism evidence="4 5">
    <name type="scientific">Thiothrix unzii</name>
    <dbReference type="NCBI Taxonomy" id="111769"/>
    <lineage>
        <taxon>Bacteria</taxon>
        <taxon>Pseudomonadati</taxon>
        <taxon>Pseudomonadota</taxon>
        <taxon>Gammaproteobacteria</taxon>
        <taxon>Thiotrichales</taxon>
        <taxon>Thiotrichaceae</taxon>
        <taxon>Thiothrix</taxon>
    </lineage>
</organism>
<dbReference type="AlphaFoldDB" id="A0A975IHM8"/>
<accession>A0A975IHM8</accession>
<dbReference type="RefSeq" id="WP_210218340.1">
    <property type="nucleotide sequence ID" value="NZ_CP072793.1"/>
</dbReference>
<dbReference type="InterPro" id="IPR059020">
    <property type="entry name" value="CapW_CTD"/>
</dbReference>
<keyword evidence="5" id="KW-1185">Reference proteome</keyword>
<evidence type="ECO:0000259" key="3">
    <source>
        <dbReference type="Pfam" id="PF26109"/>
    </source>
</evidence>
<dbReference type="InterPro" id="IPR026881">
    <property type="entry name" value="WYL_dom"/>
</dbReference>
<evidence type="ECO:0000313" key="5">
    <source>
        <dbReference type="Proteomes" id="UP000672009"/>
    </source>
</evidence>
<gene>
    <name evidence="4" type="ORF">J9260_14000</name>
</gene>
<protein>
    <submittedName>
        <fullName evidence="4">WYL domain-containing protein</fullName>
    </submittedName>
</protein>
<feature type="domain" description="DNA-binding transcriptional repressor CapW C-terminal dimerisation" evidence="2">
    <location>
        <begin position="204"/>
        <end position="249"/>
    </location>
</feature>
<name>A0A975IHM8_9GAMM</name>
<feature type="domain" description="DNA-binding transcriptional repressor CapW winged helix-turn-helix" evidence="3">
    <location>
        <begin position="4"/>
        <end position="85"/>
    </location>
</feature>
<dbReference type="Pfam" id="PF13280">
    <property type="entry name" value="WYL"/>
    <property type="match status" value="1"/>
</dbReference>
<evidence type="ECO:0000313" key="4">
    <source>
        <dbReference type="EMBL" id="QTR52805.1"/>
    </source>
</evidence>